<keyword evidence="1" id="KW-0812">Transmembrane</keyword>
<feature type="transmembrane region" description="Helical" evidence="1">
    <location>
        <begin position="58"/>
        <end position="75"/>
    </location>
</feature>
<dbReference type="PANTHER" id="PTHR28008:SF1">
    <property type="entry name" value="DOMAIN PROTEIN, PUTATIVE (AFU_ORTHOLOGUE AFUA_3G10980)-RELATED"/>
    <property type="match status" value="1"/>
</dbReference>
<comment type="caution">
    <text evidence="2">The sequence shown here is derived from an EMBL/GenBank/DDBJ whole genome shotgun (WGS) entry which is preliminary data.</text>
</comment>
<dbReference type="EMBL" id="VFOS01000002">
    <property type="protein sequence ID" value="TQL62128.1"/>
    <property type="molecule type" value="Genomic_DNA"/>
</dbReference>
<feature type="transmembrane region" description="Helical" evidence="1">
    <location>
        <begin position="36"/>
        <end position="53"/>
    </location>
</feature>
<dbReference type="PANTHER" id="PTHR28008">
    <property type="entry name" value="DOMAIN PROTEIN, PUTATIVE (AFU_ORTHOLOGUE AFUA_3G10980)-RELATED"/>
    <property type="match status" value="1"/>
</dbReference>
<keyword evidence="1" id="KW-0472">Membrane</keyword>
<protein>
    <recommendedName>
        <fullName evidence="4">VanZ like protein</fullName>
    </recommendedName>
</protein>
<reference evidence="2 3" key="1">
    <citation type="submission" date="2019-06" db="EMBL/GenBank/DDBJ databases">
        <title>Sequencing the genomes of 1000 actinobacteria strains.</title>
        <authorList>
            <person name="Klenk H.-P."/>
        </authorList>
    </citation>
    <scope>NUCLEOTIDE SEQUENCE [LARGE SCALE GENOMIC DNA]</scope>
    <source>
        <strain evidence="2 3">DSM 4813</strain>
    </source>
</reference>
<organism evidence="2 3">
    <name type="scientific">Rarobacter faecitabidus</name>
    <dbReference type="NCBI Taxonomy" id="13243"/>
    <lineage>
        <taxon>Bacteria</taxon>
        <taxon>Bacillati</taxon>
        <taxon>Actinomycetota</taxon>
        <taxon>Actinomycetes</taxon>
        <taxon>Micrococcales</taxon>
        <taxon>Rarobacteraceae</taxon>
        <taxon>Rarobacter</taxon>
    </lineage>
</organism>
<dbReference type="Proteomes" id="UP000315389">
    <property type="component" value="Unassembled WGS sequence"/>
</dbReference>
<accession>A0A542ZP46</accession>
<feature type="transmembrane region" description="Helical" evidence="1">
    <location>
        <begin position="87"/>
        <end position="105"/>
    </location>
</feature>
<gene>
    <name evidence="2" type="ORF">FB461_1765</name>
</gene>
<keyword evidence="1" id="KW-1133">Transmembrane helix</keyword>
<proteinExistence type="predicted"/>
<sequence>MRWILFVCAGIVQLIALYSPSGPSAGAGIPHLDKAGHFAMFAAVALTAGWLGFRPWLIAAALLINAAISEIWQGLFLPHRSGDPVDFLADAAGIAAGLALARWTISPSRSPK</sequence>
<evidence type="ECO:0000313" key="2">
    <source>
        <dbReference type="EMBL" id="TQL62128.1"/>
    </source>
</evidence>
<evidence type="ECO:0000313" key="3">
    <source>
        <dbReference type="Proteomes" id="UP000315389"/>
    </source>
</evidence>
<name>A0A542ZP46_RARFA</name>
<evidence type="ECO:0000256" key="1">
    <source>
        <dbReference type="SAM" id="Phobius"/>
    </source>
</evidence>
<evidence type="ECO:0008006" key="4">
    <source>
        <dbReference type="Google" id="ProtNLM"/>
    </source>
</evidence>
<dbReference type="AlphaFoldDB" id="A0A542ZP46"/>
<keyword evidence="3" id="KW-1185">Reference proteome</keyword>